<comment type="caution">
    <text evidence="3">The sequence shown here is derived from an EMBL/GenBank/DDBJ whole genome shotgun (WGS) entry which is preliminary data.</text>
</comment>
<reference evidence="3 4" key="1">
    <citation type="journal article" date="2016" name="Nat. Commun.">
        <title>Thousands of microbial genomes shed light on interconnected biogeochemical processes in an aquifer system.</title>
        <authorList>
            <person name="Anantharaman K."/>
            <person name="Brown C.T."/>
            <person name="Hug L.A."/>
            <person name="Sharon I."/>
            <person name="Castelle C.J."/>
            <person name="Probst A.J."/>
            <person name="Thomas B.C."/>
            <person name="Singh A."/>
            <person name="Wilkins M.J."/>
            <person name="Karaoz U."/>
            <person name="Brodie E.L."/>
            <person name="Williams K.H."/>
            <person name="Hubbard S.S."/>
            <person name="Banfield J.F."/>
        </authorList>
    </citation>
    <scope>NUCLEOTIDE SEQUENCE [LARGE SCALE GENOMIC DNA]</scope>
</reference>
<dbReference type="PANTHER" id="PTHR21340">
    <property type="entry name" value="DIADENOSINE 5,5-P1,P4-TETRAPHOSPHATE PYROPHOSPHOHYDROLASE MUTT"/>
    <property type="match status" value="1"/>
</dbReference>
<proteinExistence type="predicted"/>
<name>A0A1F7KGM9_9BACT</name>
<dbReference type="Pfam" id="PF00293">
    <property type="entry name" value="NUDIX"/>
    <property type="match status" value="1"/>
</dbReference>
<organism evidence="3 4">
    <name type="scientific">Candidatus Roizmanbacteria bacterium RIFOXYA1_FULL_41_12</name>
    <dbReference type="NCBI Taxonomy" id="1802082"/>
    <lineage>
        <taxon>Bacteria</taxon>
        <taxon>Candidatus Roizmaniibacteriota</taxon>
    </lineage>
</organism>
<dbReference type="InterPro" id="IPR015797">
    <property type="entry name" value="NUDIX_hydrolase-like_dom_sf"/>
</dbReference>
<dbReference type="Gene3D" id="3.90.79.10">
    <property type="entry name" value="Nucleoside Triphosphate Pyrophosphohydrolase"/>
    <property type="match status" value="1"/>
</dbReference>
<dbReference type="GO" id="GO:0006167">
    <property type="term" value="P:AMP biosynthetic process"/>
    <property type="evidence" value="ECO:0007669"/>
    <property type="project" value="TreeGrafter"/>
</dbReference>
<dbReference type="GO" id="GO:0004081">
    <property type="term" value="F:bis(5'-nucleosyl)-tetraphosphatase (asymmetrical) activity"/>
    <property type="evidence" value="ECO:0007669"/>
    <property type="project" value="TreeGrafter"/>
</dbReference>
<dbReference type="AlphaFoldDB" id="A0A1F7KGM9"/>
<gene>
    <name evidence="3" type="ORF">A2209_03095</name>
</gene>
<feature type="domain" description="Nudix hydrolase" evidence="2">
    <location>
        <begin position="44"/>
        <end position="178"/>
    </location>
</feature>
<keyword evidence="1" id="KW-0378">Hydrolase</keyword>
<dbReference type="PROSITE" id="PS51462">
    <property type="entry name" value="NUDIX"/>
    <property type="match status" value="1"/>
</dbReference>
<dbReference type="EMBL" id="MGBG01000002">
    <property type="protein sequence ID" value="OGK67016.1"/>
    <property type="molecule type" value="Genomic_DNA"/>
</dbReference>
<dbReference type="InterPro" id="IPR000086">
    <property type="entry name" value="NUDIX_hydrolase_dom"/>
</dbReference>
<evidence type="ECO:0000259" key="2">
    <source>
        <dbReference type="PROSITE" id="PS51462"/>
    </source>
</evidence>
<evidence type="ECO:0000313" key="3">
    <source>
        <dbReference type="EMBL" id="OGK67016.1"/>
    </source>
</evidence>
<dbReference type="PANTHER" id="PTHR21340:SF0">
    <property type="entry name" value="BIS(5'-NUCLEOSYL)-TETRAPHOSPHATASE [ASYMMETRICAL]"/>
    <property type="match status" value="1"/>
</dbReference>
<dbReference type="InterPro" id="IPR051325">
    <property type="entry name" value="Nudix_hydrolase_domain"/>
</dbReference>
<evidence type="ECO:0000313" key="4">
    <source>
        <dbReference type="Proteomes" id="UP000178450"/>
    </source>
</evidence>
<dbReference type="SUPFAM" id="SSF55811">
    <property type="entry name" value="Nudix"/>
    <property type="match status" value="1"/>
</dbReference>
<dbReference type="Proteomes" id="UP000178450">
    <property type="component" value="Unassembled WGS sequence"/>
</dbReference>
<evidence type="ECO:0000256" key="1">
    <source>
        <dbReference type="ARBA" id="ARBA00022801"/>
    </source>
</evidence>
<sequence>MNLAKIKTELLKLKNNALIKKETWQEFWDKLHSGQPLTKTERNSEHMCAFFLPVHRTTKSVYLIHHIKGADWMPPGGHIEPHEHPLLTVRREYQEELGQSLAQESVELIGLTIKSITNHPLNYCTKHYDFWYAVWVDKQHDYSWDRREFHSAGWFEIASGINKIQKNPDYQEVIKNLQANHFYNRP</sequence>
<protein>
    <recommendedName>
        <fullName evidence="2">Nudix hydrolase domain-containing protein</fullName>
    </recommendedName>
</protein>
<dbReference type="GO" id="GO:0006754">
    <property type="term" value="P:ATP biosynthetic process"/>
    <property type="evidence" value="ECO:0007669"/>
    <property type="project" value="TreeGrafter"/>
</dbReference>
<accession>A0A1F7KGM9</accession>